<comment type="caution">
    <text evidence="1">The sequence shown here is derived from an EMBL/GenBank/DDBJ whole genome shotgun (WGS) entry which is preliminary data.</text>
</comment>
<dbReference type="Gene3D" id="3.40.50.150">
    <property type="entry name" value="Vaccinia Virus protein VP39"/>
    <property type="match status" value="1"/>
</dbReference>
<proteinExistence type="predicted"/>
<gene>
    <name evidence="1" type="ORF">S12H4_52632</name>
</gene>
<dbReference type="AlphaFoldDB" id="X1TW86"/>
<accession>X1TW86</accession>
<evidence type="ECO:0000313" key="1">
    <source>
        <dbReference type="EMBL" id="GAJ09489.1"/>
    </source>
</evidence>
<sequence>RSNTNSLNNKPIIYKNENLENLLDLFEPNKLWNNKIPNIVRGYFDDMHTLLGKLYQQTTKNGFVGIVVGNSAYSGVIIPTDILIAEIAKEIGFKIKNIFVTRHLTTSSQQKQELEYLKNYLRESIVLLEK</sequence>
<name>X1TW86_9ZZZZ</name>
<organism evidence="1">
    <name type="scientific">marine sediment metagenome</name>
    <dbReference type="NCBI Taxonomy" id="412755"/>
    <lineage>
        <taxon>unclassified sequences</taxon>
        <taxon>metagenomes</taxon>
        <taxon>ecological metagenomes</taxon>
    </lineage>
</organism>
<protein>
    <submittedName>
        <fullName evidence="1">Uncharacterized protein</fullName>
    </submittedName>
</protein>
<dbReference type="InterPro" id="IPR029063">
    <property type="entry name" value="SAM-dependent_MTases_sf"/>
</dbReference>
<reference evidence="1" key="1">
    <citation type="journal article" date="2014" name="Front. Microbiol.">
        <title>High frequency of phylogenetically diverse reductive dehalogenase-homologous genes in deep subseafloor sedimentary metagenomes.</title>
        <authorList>
            <person name="Kawai M."/>
            <person name="Futagami T."/>
            <person name="Toyoda A."/>
            <person name="Takaki Y."/>
            <person name="Nishi S."/>
            <person name="Hori S."/>
            <person name="Arai W."/>
            <person name="Tsubouchi T."/>
            <person name="Morono Y."/>
            <person name="Uchiyama I."/>
            <person name="Ito T."/>
            <person name="Fujiyama A."/>
            <person name="Inagaki F."/>
            <person name="Takami H."/>
        </authorList>
    </citation>
    <scope>NUCLEOTIDE SEQUENCE</scope>
    <source>
        <strain evidence="1">Expedition CK06-06</strain>
    </source>
</reference>
<feature type="non-terminal residue" evidence="1">
    <location>
        <position position="1"/>
    </location>
</feature>
<dbReference type="EMBL" id="BARW01033413">
    <property type="protein sequence ID" value="GAJ09489.1"/>
    <property type="molecule type" value="Genomic_DNA"/>
</dbReference>